<dbReference type="Proteomes" id="UP001138757">
    <property type="component" value="Unassembled WGS sequence"/>
</dbReference>
<evidence type="ECO:0000259" key="1">
    <source>
        <dbReference type="Pfam" id="PF10074"/>
    </source>
</evidence>
<evidence type="ECO:0000313" key="2">
    <source>
        <dbReference type="EMBL" id="MBT2189280.1"/>
    </source>
</evidence>
<gene>
    <name evidence="2" type="ORF">KK488_20205</name>
</gene>
<organism evidence="2 3">
    <name type="scientific">Sphingobium nicotianae</name>
    <dbReference type="NCBI Taxonomy" id="2782607"/>
    <lineage>
        <taxon>Bacteria</taxon>
        <taxon>Pseudomonadati</taxon>
        <taxon>Pseudomonadota</taxon>
        <taxon>Alphaproteobacteria</taxon>
        <taxon>Sphingomonadales</taxon>
        <taxon>Sphingomonadaceae</taxon>
        <taxon>Sphingobium</taxon>
    </lineage>
</organism>
<dbReference type="Pfam" id="PF10074">
    <property type="entry name" value="RovC_DNA-bd"/>
    <property type="match status" value="1"/>
</dbReference>
<feature type="domain" description="T6SS Transcription factor RovC-like DNA binding" evidence="1">
    <location>
        <begin position="15"/>
        <end position="92"/>
    </location>
</feature>
<comment type="caution">
    <text evidence="2">The sequence shown here is derived from an EMBL/GenBank/DDBJ whole genome shotgun (WGS) entry which is preliminary data.</text>
</comment>
<dbReference type="EMBL" id="JAHGAW010000016">
    <property type="protein sequence ID" value="MBT2189280.1"/>
    <property type="molecule type" value="Genomic_DNA"/>
</dbReference>
<dbReference type="InterPro" id="IPR018754">
    <property type="entry name" value="RovC-like_DNA-bd"/>
</dbReference>
<sequence length="95" mass="10459">MADDDHLDARIAAMRALRCSVPNGRRHIRLVRKLLALQAVDARNAGASLREIAENLLGRGEWPGDGEHRKSNVRRLLDSGEDMLRAGPRAILAGK</sequence>
<protein>
    <submittedName>
        <fullName evidence="2">DUF2285 domain-containing protein</fullName>
    </submittedName>
</protein>
<proteinExistence type="predicted"/>
<dbReference type="AlphaFoldDB" id="A0A9X1DFH6"/>
<name>A0A9X1DFH6_9SPHN</name>
<reference evidence="2" key="1">
    <citation type="submission" date="2021-05" db="EMBL/GenBank/DDBJ databases">
        <title>Genome of Sphingobium sp. strain.</title>
        <authorList>
            <person name="Fan R."/>
        </authorList>
    </citation>
    <scope>NUCLEOTIDE SEQUENCE</scope>
    <source>
        <strain evidence="2">H33</strain>
    </source>
</reference>
<evidence type="ECO:0000313" key="3">
    <source>
        <dbReference type="Proteomes" id="UP001138757"/>
    </source>
</evidence>
<keyword evidence="3" id="KW-1185">Reference proteome</keyword>
<accession>A0A9X1DFH6</accession>